<name>A0A6L2M2M1_TANCI</name>
<dbReference type="Pfam" id="PF25597">
    <property type="entry name" value="SH3_retrovirus"/>
    <property type="match status" value="1"/>
</dbReference>
<evidence type="ECO:0000256" key="3">
    <source>
        <dbReference type="ARBA" id="ARBA00022801"/>
    </source>
</evidence>
<dbReference type="Pfam" id="PF00665">
    <property type="entry name" value="rve"/>
    <property type="match status" value="1"/>
</dbReference>
<gene>
    <name evidence="6" type="ORF">Tci_038810</name>
</gene>
<dbReference type="PROSITE" id="PS50994">
    <property type="entry name" value="INTEGRASE"/>
    <property type="match status" value="1"/>
</dbReference>
<dbReference type="Pfam" id="PF22936">
    <property type="entry name" value="Pol_BBD"/>
    <property type="match status" value="1"/>
</dbReference>
<dbReference type="GO" id="GO:0008233">
    <property type="term" value="F:peptidase activity"/>
    <property type="evidence" value="ECO:0007669"/>
    <property type="project" value="UniProtKB-KW"/>
</dbReference>
<comment type="caution">
    <text evidence="6">The sequence shown here is derived from an EMBL/GenBank/DDBJ whole genome shotgun (WGS) entry which is preliminary data.</text>
</comment>
<keyword evidence="3" id="KW-0378">Hydrolase</keyword>
<dbReference type="SUPFAM" id="SSF53098">
    <property type="entry name" value="Ribonuclease H-like"/>
    <property type="match status" value="1"/>
</dbReference>
<feature type="compositionally biased region" description="Low complexity" evidence="4">
    <location>
        <begin position="367"/>
        <end position="381"/>
    </location>
</feature>
<dbReference type="PANTHER" id="PTHR42648:SF32">
    <property type="entry name" value="RIBONUCLEASE H-LIKE DOMAIN, GAG-PRE-INTEGRASE DOMAIN PROTEIN-RELATED"/>
    <property type="match status" value="1"/>
</dbReference>
<dbReference type="InterPro" id="IPR057670">
    <property type="entry name" value="SH3_retrovirus"/>
</dbReference>
<evidence type="ECO:0000256" key="2">
    <source>
        <dbReference type="ARBA" id="ARBA00022723"/>
    </source>
</evidence>
<evidence type="ECO:0000256" key="1">
    <source>
        <dbReference type="ARBA" id="ARBA00022670"/>
    </source>
</evidence>
<dbReference type="AlphaFoldDB" id="A0A6L2M2M1"/>
<dbReference type="Pfam" id="PF07727">
    <property type="entry name" value="RVT_2"/>
    <property type="match status" value="1"/>
</dbReference>
<dbReference type="GO" id="GO:0015074">
    <property type="term" value="P:DNA integration"/>
    <property type="evidence" value="ECO:0007669"/>
    <property type="project" value="InterPro"/>
</dbReference>
<dbReference type="InterPro" id="IPR012337">
    <property type="entry name" value="RNaseH-like_sf"/>
</dbReference>
<dbReference type="InterPro" id="IPR036397">
    <property type="entry name" value="RNaseH_sf"/>
</dbReference>
<dbReference type="PANTHER" id="PTHR42648">
    <property type="entry name" value="TRANSPOSASE, PUTATIVE-RELATED"/>
    <property type="match status" value="1"/>
</dbReference>
<feature type="non-terminal residue" evidence="6">
    <location>
        <position position="1"/>
    </location>
</feature>
<dbReference type="GO" id="GO:0003676">
    <property type="term" value="F:nucleic acid binding"/>
    <property type="evidence" value="ECO:0007669"/>
    <property type="project" value="InterPro"/>
</dbReference>
<dbReference type="GO" id="GO:0006508">
    <property type="term" value="P:proteolysis"/>
    <property type="evidence" value="ECO:0007669"/>
    <property type="project" value="UniProtKB-KW"/>
</dbReference>
<dbReference type="GO" id="GO:0046872">
    <property type="term" value="F:metal ion binding"/>
    <property type="evidence" value="ECO:0007669"/>
    <property type="project" value="UniProtKB-KW"/>
</dbReference>
<proteinExistence type="predicted"/>
<dbReference type="InterPro" id="IPR013103">
    <property type="entry name" value="RVT_2"/>
</dbReference>
<reference evidence="6" key="1">
    <citation type="journal article" date="2019" name="Sci. Rep.">
        <title>Draft genome of Tanacetum cinerariifolium, the natural source of mosquito coil.</title>
        <authorList>
            <person name="Yamashiro T."/>
            <person name="Shiraishi A."/>
            <person name="Satake H."/>
            <person name="Nakayama K."/>
        </authorList>
    </citation>
    <scope>NUCLEOTIDE SEQUENCE</scope>
</reference>
<dbReference type="InterPro" id="IPR039537">
    <property type="entry name" value="Retrotran_Ty1/copia-like"/>
</dbReference>
<dbReference type="InterPro" id="IPR001584">
    <property type="entry name" value="Integrase_cat-core"/>
</dbReference>
<accession>A0A6L2M2M1</accession>
<dbReference type="Gene3D" id="3.30.420.10">
    <property type="entry name" value="Ribonuclease H-like superfamily/Ribonuclease H"/>
    <property type="match status" value="1"/>
</dbReference>
<feature type="domain" description="Integrase catalytic" evidence="5">
    <location>
        <begin position="46"/>
        <end position="216"/>
    </location>
</feature>
<evidence type="ECO:0000256" key="4">
    <source>
        <dbReference type="SAM" id="MobiDB-lite"/>
    </source>
</evidence>
<dbReference type="CDD" id="cd09272">
    <property type="entry name" value="RNase_HI_RT_Ty1"/>
    <property type="match status" value="1"/>
</dbReference>
<keyword evidence="2" id="KW-0479">Metal-binding</keyword>
<dbReference type="InterPro" id="IPR054722">
    <property type="entry name" value="PolX-like_BBD"/>
</dbReference>
<dbReference type="EMBL" id="BKCJ010005453">
    <property type="protein sequence ID" value="GEU66832.1"/>
    <property type="molecule type" value="Genomic_DNA"/>
</dbReference>
<feature type="region of interest" description="Disordered" evidence="4">
    <location>
        <begin position="350"/>
        <end position="381"/>
    </location>
</feature>
<protein>
    <submittedName>
        <fullName evidence="6">Retrovirus-related Pol polyprotein from transposon TNT 1-94</fullName>
    </submittedName>
</protein>
<organism evidence="6">
    <name type="scientific">Tanacetum cinerariifolium</name>
    <name type="common">Dalmatian daisy</name>
    <name type="synonym">Chrysanthemum cinerariifolium</name>
    <dbReference type="NCBI Taxonomy" id="118510"/>
    <lineage>
        <taxon>Eukaryota</taxon>
        <taxon>Viridiplantae</taxon>
        <taxon>Streptophyta</taxon>
        <taxon>Embryophyta</taxon>
        <taxon>Tracheophyta</taxon>
        <taxon>Spermatophyta</taxon>
        <taxon>Magnoliopsida</taxon>
        <taxon>eudicotyledons</taxon>
        <taxon>Gunneridae</taxon>
        <taxon>Pentapetalae</taxon>
        <taxon>asterids</taxon>
        <taxon>campanulids</taxon>
        <taxon>Asterales</taxon>
        <taxon>Asteraceae</taxon>
        <taxon>Asteroideae</taxon>
        <taxon>Anthemideae</taxon>
        <taxon>Anthemidinae</taxon>
        <taxon>Tanacetum</taxon>
    </lineage>
</organism>
<evidence type="ECO:0000259" key="5">
    <source>
        <dbReference type="PROSITE" id="PS50994"/>
    </source>
</evidence>
<keyword evidence="1" id="KW-0645">Protease</keyword>
<sequence>GCSRHMTGNISYLSDFEPFDEGYVSFGQGGCKITGKGTIKTGKLEFEKIQNVLCWEETLKYLFGPTSVSSISHKWYCLAVIDDFSRFTWTFFLRTKDETSDTLKKFITKIEDLKDLKVKIIRCDNGREFRNKEMNDFCSQKGIKREFSNARTPQQNDVAERRNRTLIEAARIMLADAKLPVIFWAKAVNTACYVQNRVLVNKSHNKTPYELFNDRTPAIRFLKPFGSHVMILNTLDNLGKFKVKGDEGYFIGYSMSSKAFRVFNKITRRVEESLHVEFLENKAIDKGAGPKWLFDIDSLTKSMNYMPVDAGTNSTNFLGTKDAANQEVKKDVFSLRYILLPNWAHDTLLKSSSSKPHDESSTKVPEGSGNPNPTASSSNPSAYQMKTLTAESPIPTVSSLVPTACLNDSPEPASDARLISKRVTNQEESLLLDKEALPPDLPDFLKELNVWTLVDCPKGVRPIGTKWVLKNKKDERGIVVRNKARLVAQGHTQEEGIDYDEVFAPIARIEAIRLFLAYASFMGFTVYQMDVKSAFLYDTIDEEDIPNWDFGELVAYSDSDYGGAFQDRKSTTSGSQFLGRRLFSLQCKKQMIIATSTTEAEYVVAASCCGQVLWIQN</sequence>
<evidence type="ECO:0000313" key="6">
    <source>
        <dbReference type="EMBL" id="GEU66832.1"/>
    </source>
</evidence>